<evidence type="ECO:0000256" key="4">
    <source>
        <dbReference type="PIRNR" id="PIRNR016020"/>
    </source>
</evidence>
<gene>
    <name evidence="6" type="ORF">G3I67_01145</name>
</gene>
<feature type="active site" evidence="5">
    <location>
        <position position="176"/>
    </location>
</feature>
<dbReference type="GO" id="GO:0047938">
    <property type="term" value="F:glucose-6-phosphate 1-epimerase activity"/>
    <property type="evidence" value="ECO:0007669"/>
    <property type="project" value="UniProtKB-UniRule"/>
</dbReference>
<proteinExistence type="inferred from homology"/>
<evidence type="ECO:0000256" key="5">
    <source>
        <dbReference type="PIRSR" id="PIRSR016020-1"/>
    </source>
</evidence>
<organism evidence="6">
    <name type="scientific">Sheuella amnicola</name>
    <dbReference type="NCBI Taxonomy" id="2707330"/>
    <lineage>
        <taxon>Bacteria</taxon>
        <taxon>Pseudomonadati</taxon>
        <taxon>Pseudomonadota</taxon>
        <taxon>Betaproteobacteria</taxon>
        <taxon>Burkholderiales</taxon>
        <taxon>Alcaligenaceae</taxon>
        <taxon>Sheuella</taxon>
    </lineage>
</organism>
<dbReference type="InterPro" id="IPR025532">
    <property type="entry name" value="G6P_1-epimerase"/>
</dbReference>
<accession>A0A6B2QT07</accession>
<dbReference type="InterPro" id="IPR011013">
    <property type="entry name" value="Gal_mutarotase_sf_dom"/>
</dbReference>
<dbReference type="Gene3D" id="2.70.98.10">
    <property type="match status" value="1"/>
</dbReference>
<comment type="catalytic activity">
    <reaction evidence="1">
        <text>alpha-D-glucose 6-phosphate = beta-D-glucose 6-phosphate</text>
        <dbReference type="Rhea" id="RHEA:16249"/>
        <dbReference type="ChEBI" id="CHEBI:58225"/>
        <dbReference type="ChEBI" id="CHEBI:58247"/>
        <dbReference type="EC" id="5.1.3.15"/>
    </reaction>
</comment>
<reference evidence="6" key="1">
    <citation type="submission" date="2020-02" db="EMBL/GenBank/DDBJ databases">
        <authorList>
            <person name="Chen W.-M."/>
        </authorList>
    </citation>
    <scope>NUCLEOTIDE SEQUENCE</scope>
    <source>
        <strain evidence="6">NBD-18</strain>
    </source>
</reference>
<dbReference type="InterPro" id="IPR008183">
    <property type="entry name" value="Aldose_1/G6P_1-epimerase"/>
</dbReference>
<dbReference type="GO" id="GO:0005737">
    <property type="term" value="C:cytoplasm"/>
    <property type="evidence" value="ECO:0007669"/>
    <property type="project" value="TreeGrafter"/>
</dbReference>
<comment type="caution">
    <text evidence="6">The sequence shown here is derived from an EMBL/GenBank/DDBJ whole genome shotgun (WGS) entry which is preliminary data.</text>
</comment>
<protein>
    <recommendedName>
        <fullName evidence="4">Putative glucose-6-phosphate 1-epimerase</fullName>
        <ecNumber evidence="4">5.1.3.15</ecNumber>
    </recommendedName>
</protein>
<dbReference type="AlphaFoldDB" id="A0A6B2QT07"/>
<dbReference type="CDD" id="cd09020">
    <property type="entry name" value="D-hex-6-P-epi_like"/>
    <property type="match status" value="1"/>
</dbReference>
<comment type="similarity">
    <text evidence="2 4">Belongs to the glucose-6-phosphate 1-epimerase family.</text>
</comment>
<evidence type="ECO:0000256" key="1">
    <source>
        <dbReference type="ARBA" id="ARBA00001096"/>
    </source>
</evidence>
<dbReference type="Pfam" id="PF01263">
    <property type="entry name" value="Aldose_epim"/>
    <property type="match status" value="1"/>
</dbReference>
<dbReference type="SUPFAM" id="SSF74650">
    <property type="entry name" value="Galactose mutarotase-like"/>
    <property type="match status" value="1"/>
</dbReference>
<evidence type="ECO:0000313" key="6">
    <source>
        <dbReference type="EMBL" id="NDY81826.1"/>
    </source>
</evidence>
<sequence length="309" mass="34671">MMTSDKIQTSFVHHDHIKFEQNAHGIILLKVDNPFATATISLLGGQVIAWQPKSQTIPVLWEPDFSLYQKGKPIRGGAPICWPWFGPHESITDYPAHGFARINTWEIVSIKTMSSGETEICMVLPKSLENEVQFPYRTPFRDIELSVRYLIGSSLSIELSARNSGQNSISITEALHTYFKISDIGEIEILGLDGSKYIDQIDQHQIKAQIGPIKFDSELDRVYIDTTASCSIRDLKFARTIKISKSGSNSTVIWNPWLTKASKMTDLGTTHWQSMVCVESANAFHNAFVIEPGHHHMLAVNYAVAHITD</sequence>
<dbReference type="GO" id="GO:0030246">
    <property type="term" value="F:carbohydrate binding"/>
    <property type="evidence" value="ECO:0007669"/>
    <property type="project" value="UniProtKB-UniRule"/>
</dbReference>
<dbReference type="EMBL" id="JAAGRN010000001">
    <property type="protein sequence ID" value="NDY81826.1"/>
    <property type="molecule type" value="Genomic_DNA"/>
</dbReference>
<evidence type="ECO:0000256" key="2">
    <source>
        <dbReference type="ARBA" id="ARBA00005866"/>
    </source>
</evidence>
<keyword evidence="3 4" id="KW-0413">Isomerase</keyword>
<dbReference type="PANTHER" id="PTHR11122:SF13">
    <property type="entry name" value="GLUCOSE-6-PHOSPHATE 1-EPIMERASE"/>
    <property type="match status" value="1"/>
</dbReference>
<name>A0A6B2QT07_9BURK</name>
<dbReference type="RefSeq" id="WP_163651127.1">
    <property type="nucleotide sequence ID" value="NZ_JAAGRN010000001.1"/>
</dbReference>
<dbReference type="EC" id="5.1.3.15" evidence="4"/>
<dbReference type="PIRSF" id="PIRSF016020">
    <property type="entry name" value="PHexose_mutarotase"/>
    <property type="match status" value="1"/>
</dbReference>
<evidence type="ECO:0000256" key="3">
    <source>
        <dbReference type="ARBA" id="ARBA00023235"/>
    </source>
</evidence>
<feature type="active site" evidence="5">
    <location>
        <position position="279"/>
    </location>
</feature>
<dbReference type="GO" id="GO:0005975">
    <property type="term" value="P:carbohydrate metabolic process"/>
    <property type="evidence" value="ECO:0007669"/>
    <property type="project" value="InterPro"/>
</dbReference>
<dbReference type="PANTHER" id="PTHR11122">
    <property type="entry name" value="APOSPORY-ASSOCIATED PROTEIN C-RELATED"/>
    <property type="match status" value="1"/>
</dbReference>
<dbReference type="InterPro" id="IPR014718">
    <property type="entry name" value="GH-type_carb-bd"/>
</dbReference>